<evidence type="ECO:0000313" key="2">
    <source>
        <dbReference type="EMBL" id="KHK98558.1"/>
    </source>
</evidence>
<dbReference type="InterPro" id="IPR000073">
    <property type="entry name" value="AB_hydrolase_1"/>
</dbReference>
<dbReference type="GO" id="GO:0003824">
    <property type="term" value="F:catalytic activity"/>
    <property type="evidence" value="ECO:0007669"/>
    <property type="project" value="UniProtKB-ARBA"/>
</dbReference>
<dbReference type="AlphaFoldDB" id="A0A0B2A9X4"/>
<name>A0A0B2A9X4_9MICO</name>
<dbReference type="InterPro" id="IPR029058">
    <property type="entry name" value="AB_hydrolase_fold"/>
</dbReference>
<dbReference type="Gene3D" id="3.40.50.1820">
    <property type="entry name" value="alpha/beta hydrolase"/>
    <property type="match status" value="1"/>
</dbReference>
<sequence>MVSPVTLPRLSWGDPASSRHALLAHGLGSTGALMWRFGLTLADAGWFAQAVDLRGHGDAPRALDYRLDAFASDLEHTHPDHAGSWDLVIGHSLGGAAATLASARHPRWARRLVLVDPAIHLDDHQRAEVNAGQAASASAPGVDAIRSVNPHWHELDVELKADALRRCSRWAIEQVGVQNETWDVRDAAAAITVPTHVIAADPEVSSLFHGRTAEEVLGNPAFSMSVVPGAGHSLHRDKPEQAMTQLLEALR</sequence>
<organism evidence="2 3">
    <name type="scientific">Microbacterium mangrovi</name>
    <dbReference type="NCBI Taxonomy" id="1348253"/>
    <lineage>
        <taxon>Bacteria</taxon>
        <taxon>Bacillati</taxon>
        <taxon>Actinomycetota</taxon>
        <taxon>Actinomycetes</taxon>
        <taxon>Micrococcales</taxon>
        <taxon>Microbacteriaceae</taxon>
        <taxon>Microbacterium</taxon>
    </lineage>
</organism>
<dbReference type="STRING" id="1348253.LK09_06175"/>
<comment type="caution">
    <text evidence="2">The sequence shown here is derived from an EMBL/GenBank/DDBJ whole genome shotgun (WGS) entry which is preliminary data.</text>
</comment>
<keyword evidence="3" id="KW-1185">Reference proteome</keyword>
<dbReference type="EMBL" id="JTDK01000006">
    <property type="protein sequence ID" value="KHK98558.1"/>
    <property type="molecule type" value="Genomic_DNA"/>
</dbReference>
<dbReference type="SUPFAM" id="SSF53474">
    <property type="entry name" value="alpha/beta-Hydrolases"/>
    <property type="match status" value="1"/>
</dbReference>
<dbReference type="Pfam" id="PF12697">
    <property type="entry name" value="Abhydrolase_6"/>
    <property type="match status" value="1"/>
</dbReference>
<gene>
    <name evidence="2" type="ORF">LK09_06175</name>
</gene>
<accession>A0A0B2A9X4</accession>
<protein>
    <recommendedName>
        <fullName evidence="1">AB hydrolase-1 domain-containing protein</fullName>
    </recommendedName>
</protein>
<evidence type="ECO:0000259" key="1">
    <source>
        <dbReference type="Pfam" id="PF12697"/>
    </source>
</evidence>
<dbReference type="PANTHER" id="PTHR43798">
    <property type="entry name" value="MONOACYLGLYCEROL LIPASE"/>
    <property type="match status" value="1"/>
</dbReference>
<dbReference type="RefSeq" id="WP_039397184.1">
    <property type="nucleotide sequence ID" value="NZ_JTDK01000006.1"/>
</dbReference>
<dbReference type="InterPro" id="IPR050266">
    <property type="entry name" value="AB_hydrolase_sf"/>
</dbReference>
<reference evidence="2 3" key="1">
    <citation type="submission" date="2014-11" db="EMBL/GenBank/DDBJ databases">
        <title>Genome sequence of Microbacterium mangrovi MUSC 115(T).</title>
        <authorList>
            <person name="Lee L.-H."/>
        </authorList>
    </citation>
    <scope>NUCLEOTIDE SEQUENCE [LARGE SCALE GENOMIC DNA]</scope>
    <source>
        <strain evidence="2 3">MUSC 115</strain>
    </source>
</reference>
<evidence type="ECO:0000313" key="3">
    <source>
        <dbReference type="Proteomes" id="UP000031030"/>
    </source>
</evidence>
<dbReference type="OrthoDB" id="8444301at2"/>
<dbReference type="Proteomes" id="UP000031030">
    <property type="component" value="Unassembled WGS sequence"/>
</dbReference>
<feature type="domain" description="AB hydrolase-1" evidence="1">
    <location>
        <begin position="22"/>
        <end position="241"/>
    </location>
</feature>
<proteinExistence type="predicted"/>